<protein>
    <submittedName>
        <fullName evidence="2">Uncharacterized protein</fullName>
    </submittedName>
</protein>
<feature type="compositionally biased region" description="Basic residues" evidence="1">
    <location>
        <begin position="106"/>
        <end position="154"/>
    </location>
</feature>
<feature type="compositionally biased region" description="Low complexity" evidence="1">
    <location>
        <begin position="19"/>
        <end position="34"/>
    </location>
</feature>
<accession>A0A6J4H6W3</accession>
<feature type="non-terminal residue" evidence="2">
    <location>
        <position position="165"/>
    </location>
</feature>
<evidence type="ECO:0000313" key="2">
    <source>
        <dbReference type="EMBL" id="CAA9214020.1"/>
    </source>
</evidence>
<feature type="compositionally biased region" description="Basic residues" evidence="1">
    <location>
        <begin position="88"/>
        <end position="98"/>
    </location>
</feature>
<feature type="region of interest" description="Disordered" evidence="1">
    <location>
        <begin position="1"/>
        <end position="165"/>
    </location>
</feature>
<dbReference type="EMBL" id="CADCTB010000018">
    <property type="protein sequence ID" value="CAA9214020.1"/>
    <property type="molecule type" value="Genomic_DNA"/>
</dbReference>
<dbReference type="AlphaFoldDB" id="A0A6J4H6W3"/>
<feature type="non-terminal residue" evidence="2">
    <location>
        <position position="1"/>
    </location>
</feature>
<evidence type="ECO:0000256" key="1">
    <source>
        <dbReference type="SAM" id="MobiDB-lite"/>
    </source>
</evidence>
<proteinExistence type="predicted"/>
<feature type="compositionally biased region" description="Basic residues" evidence="1">
    <location>
        <begin position="40"/>
        <end position="54"/>
    </location>
</feature>
<feature type="compositionally biased region" description="Low complexity" evidence="1">
    <location>
        <begin position="155"/>
        <end position="165"/>
    </location>
</feature>
<sequence length="165" mass="18730">EPEPCGPAGRAGGVRRRPGGAAHPRSARRPALAPGDDRPRRHLGRRRRRRRRDGHRLVTTRCPASRRARRSGRPRRLPGAIRADPRRGSRLRRRRPGFRRPSAGPGRHRAGPGQHRRRGGATGRRRGRRSRRSGRPAAQRPRRRGHDCRRRRTRAGAAALHRGPH</sequence>
<organism evidence="2">
    <name type="scientific">uncultured Acidimicrobiales bacterium</name>
    <dbReference type="NCBI Taxonomy" id="310071"/>
    <lineage>
        <taxon>Bacteria</taxon>
        <taxon>Bacillati</taxon>
        <taxon>Actinomycetota</taxon>
        <taxon>Acidimicrobiia</taxon>
        <taxon>Acidimicrobiales</taxon>
        <taxon>environmental samples</taxon>
    </lineage>
</organism>
<gene>
    <name evidence="2" type="ORF">AVDCRST_MAG10-284</name>
</gene>
<name>A0A6J4H6W3_9ACTN</name>
<reference evidence="2" key="1">
    <citation type="submission" date="2020-02" db="EMBL/GenBank/DDBJ databases">
        <authorList>
            <person name="Meier V. D."/>
        </authorList>
    </citation>
    <scope>NUCLEOTIDE SEQUENCE</scope>
    <source>
        <strain evidence="2">AVDCRST_MAG10</strain>
    </source>
</reference>
<feature type="compositionally biased region" description="Basic residues" evidence="1">
    <location>
        <begin position="64"/>
        <end position="76"/>
    </location>
</feature>